<proteinExistence type="predicted"/>
<gene>
    <name evidence="1" type="ORF">IM53_005215</name>
</gene>
<evidence type="ECO:0000313" key="2">
    <source>
        <dbReference type="Proteomes" id="UP000050546"/>
    </source>
</evidence>
<reference evidence="1 2" key="2">
    <citation type="journal article" date="2017" name="Plant Pathol.">
        <title>Pathogenicity and virulence gene content of Xanthomonas strains infecting Araceae, formerly known as Xanthomonas axonopodis pv. dieffenbachiae.</title>
        <authorList>
            <person name="Constantin E.C."/>
            <person name="Haegeman A."/>
            <person name="Van Vaerenbergh J."/>
            <person name="Baeyen S."/>
            <person name="Van Malderghem C."/>
            <person name="Maes M."/>
            <person name="Cottyn B."/>
        </authorList>
    </citation>
    <scope>NUCLEOTIDE SEQUENCE [LARGE SCALE GENOMIC DNA]</scope>
    <source>
        <strain evidence="1 2">LMG 25940</strain>
    </source>
</reference>
<dbReference type="AlphaFoldDB" id="A0A1V9HFG7"/>
<accession>A0A1V9HFG7</accession>
<reference evidence="1 2" key="1">
    <citation type="journal article" date="2016" name="Plant Pathol.">
        <title>Genetic characterization of strains named as Xanthomonas axonopodis pv. dieffenbachiae leads to a taxonomic revision of the X. axonopodis species complex.</title>
        <authorList>
            <person name="Constantin E.C."/>
            <person name="Cleenwerck I."/>
            <person name="Maes M."/>
            <person name="Baeyen S."/>
            <person name="Van Malderghem C."/>
            <person name="De Vos P."/>
            <person name="Cottyn B."/>
        </authorList>
    </citation>
    <scope>NUCLEOTIDE SEQUENCE [LARGE SCALE GENOMIC DNA]</scope>
    <source>
        <strain evidence="1 2">LMG 25940</strain>
    </source>
</reference>
<organism evidence="1 2">
    <name type="scientific">Xanthomonas phaseoli pv. dieffenbachiae</name>
    <dbReference type="NCBI Taxonomy" id="92828"/>
    <lineage>
        <taxon>Bacteria</taxon>
        <taxon>Pseudomonadati</taxon>
        <taxon>Pseudomonadota</taxon>
        <taxon>Gammaproteobacteria</taxon>
        <taxon>Lysobacterales</taxon>
        <taxon>Lysobacteraceae</taxon>
        <taxon>Xanthomonas</taxon>
    </lineage>
</organism>
<comment type="caution">
    <text evidence="1">The sequence shown here is derived from an EMBL/GenBank/DDBJ whole genome shotgun (WGS) entry which is preliminary data.</text>
</comment>
<evidence type="ECO:0000313" key="1">
    <source>
        <dbReference type="EMBL" id="OQP81547.1"/>
    </source>
</evidence>
<protein>
    <submittedName>
        <fullName evidence="1">Uncharacterized protein</fullName>
    </submittedName>
</protein>
<sequence length="51" mass="5548">MCGRSAIFKPACRVRSALAARGHAVNPILRRDGDIHAVSGEDIAQHVRRLV</sequence>
<name>A0A1V9HFG7_9XANT</name>
<dbReference type="Proteomes" id="UP000050546">
    <property type="component" value="Unassembled WGS sequence"/>
</dbReference>
<dbReference type="EMBL" id="JPYI02000021">
    <property type="protein sequence ID" value="OQP81547.1"/>
    <property type="molecule type" value="Genomic_DNA"/>
</dbReference>